<accession>A0A5N5DRW7</accession>
<name>A0A5N5DRW7_9PEZI</name>
<evidence type="ECO:0000313" key="1">
    <source>
        <dbReference type="EMBL" id="KAB2580665.1"/>
    </source>
</evidence>
<gene>
    <name evidence="1" type="ORF">DBV05_g813</name>
</gene>
<organism evidence="1 2">
    <name type="scientific">Lasiodiplodia theobromae</name>
    <dbReference type="NCBI Taxonomy" id="45133"/>
    <lineage>
        <taxon>Eukaryota</taxon>
        <taxon>Fungi</taxon>
        <taxon>Dikarya</taxon>
        <taxon>Ascomycota</taxon>
        <taxon>Pezizomycotina</taxon>
        <taxon>Dothideomycetes</taxon>
        <taxon>Dothideomycetes incertae sedis</taxon>
        <taxon>Botryosphaeriales</taxon>
        <taxon>Botryosphaeriaceae</taxon>
        <taxon>Lasiodiplodia</taxon>
    </lineage>
</organism>
<reference evidence="1 2" key="1">
    <citation type="journal article" date="2019" name="Sci. Rep.">
        <title>A multi-omics analysis of the grapevine pathogen Lasiodiplodia theobromae reveals that temperature affects the expression of virulence- and pathogenicity-related genes.</title>
        <authorList>
            <person name="Felix C."/>
            <person name="Meneses R."/>
            <person name="Goncalves M.F.M."/>
            <person name="Tilleman L."/>
            <person name="Duarte A.S."/>
            <person name="Jorrin-Novo J.V."/>
            <person name="Van de Peer Y."/>
            <person name="Deforce D."/>
            <person name="Van Nieuwerburgh F."/>
            <person name="Esteves A.C."/>
            <person name="Alves A."/>
        </authorList>
    </citation>
    <scope>NUCLEOTIDE SEQUENCE [LARGE SCALE GENOMIC DNA]</scope>
    <source>
        <strain evidence="1 2">LA-SOL3</strain>
    </source>
</reference>
<sequence>MALFANTQLYRHKKAGYSRFCKDTQTLYDQIQAETASDADITNFINLVEAEERLFRLIKFIMLDFGKPVTMPPHPRAGMERIRSYFRHRLVMLDDRYRDLCPASFRRRDKLLVRNVMLEHWKRLREDNGQAAMTPAEERMRILSLNMLTELPPSTDTEVPFGATGSELWQSMLDHVHADPYLHVGVIQADGTIREI</sequence>
<keyword evidence="2" id="KW-1185">Reference proteome</keyword>
<evidence type="ECO:0000313" key="2">
    <source>
        <dbReference type="Proteomes" id="UP000325902"/>
    </source>
</evidence>
<dbReference type="Proteomes" id="UP000325902">
    <property type="component" value="Unassembled WGS sequence"/>
</dbReference>
<dbReference type="AlphaFoldDB" id="A0A5N5DRW7"/>
<protein>
    <submittedName>
        <fullName evidence="1">Uncharacterized protein</fullName>
    </submittedName>
</protein>
<comment type="caution">
    <text evidence="1">The sequence shown here is derived from an EMBL/GenBank/DDBJ whole genome shotgun (WGS) entry which is preliminary data.</text>
</comment>
<proteinExistence type="predicted"/>
<dbReference type="EMBL" id="VCHE01000003">
    <property type="protein sequence ID" value="KAB2580665.1"/>
    <property type="molecule type" value="Genomic_DNA"/>
</dbReference>